<evidence type="ECO:0000313" key="1">
    <source>
        <dbReference type="EMBL" id="AEB11738.1"/>
    </source>
</evidence>
<dbReference type="KEGG" id="mhd:Marky_0995"/>
<dbReference type="Pfam" id="PF04134">
    <property type="entry name" value="DCC1-like"/>
    <property type="match status" value="1"/>
</dbReference>
<organism evidence="1 2">
    <name type="scientific">Marinithermus hydrothermalis (strain DSM 14884 / JCM 11576 / T1)</name>
    <dbReference type="NCBI Taxonomy" id="869210"/>
    <lineage>
        <taxon>Bacteria</taxon>
        <taxon>Thermotogati</taxon>
        <taxon>Deinococcota</taxon>
        <taxon>Deinococci</taxon>
        <taxon>Thermales</taxon>
        <taxon>Thermaceae</taxon>
        <taxon>Marinithermus</taxon>
    </lineage>
</organism>
<dbReference type="HOGENOM" id="CLU_086500_5_1_0"/>
<dbReference type="RefSeq" id="WP_013703786.1">
    <property type="nucleotide sequence ID" value="NC_015387.1"/>
</dbReference>
<dbReference type="Proteomes" id="UP000007030">
    <property type="component" value="Chromosome"/>
</dbReference>
<dbReference type="STRING" id="869210.Marky_0995"/>
<name>F2NLB9_MARHT</name>
<protein>
    <submittedName>
        <fullName evidence="1">Thiol-disulfide oxidoreductase DCC</fullName>
    </submittedName>
</protein>
<dbReference type="EMBL" id="CP002630">
    <property type="protein sequence ID" value="AEB11738.1"/>
    <property type="molecule type" value="Genomic_DNA"/>
</dbReference>
<evidence type="ECO:0000313" key="2">
    <source>
        <dbReference type="Proteomes" id="UP000007030"/>
    </source>
</evidence>
<dbReference type="GO" id="GO:0015035">
    <property type="term" value="F:protein-disulfide reductase activity"/>
    <property type="evidence" value="ECO:0007669"/>
    <property type="project" value="InterPro"/>
</dbReference>
<dbReference type="eggNOG" id="COG3011">
    <property type="taxonomic scope" value="Bacteria"/>
</dbReference>
<proteinExistence type="predicted"/>
<dbReference type="AlphaFoldDB" id="F2NLB9"/>
<dbReference type="OrthoDB" id="9813713at2"/>
<accession>F2NLB9</accession>
<dbReference type="InterPro" id="IPR007263">
    <property type="entry name" value="DCC1-like"/>
</dbReference>
<reference evidence="1 2" key="1">
    <citation type="journal article" date="2012" name="Stand. Genomic Sci.">
        <title>Complete genome sequence of the aerobic, heterotroph Marinithermus hydrothermalis type strain (T1(T)) from a deep-sea hydrothermal vent chimney.</title>
        <authorList>
            <person name="Copeland A."/>
            <person name="Gu W."/>
            <person name="Yasawong M."/>
            <person name="Lapidus A."/>
            <person name="Lucas S."/>
            <person name="Deshpande S."/>
            <person name="Pagani I."/>
            <person name="Tapia R."/>
            <person name="Cheng J.F."/>
            <person name="Goodwin L.A."/>
            <person name="Pitluck S."/>
            <person name="Liolios K."/>
            <person name="Ivanova N."/>
            <person name="Mavromatis K."/>
            <person name="Mikhailova N."/>
            <person name="Pati A."/>
            <person name="Chen A."/>
            <person name="Palaniappan K."/>
            <person name="Land M."/>
            <person name="Pan C."/>
            <person name="Brambilla E.M."/>
            <person name="Rohde M."/>
            <person name="Tindall B.J."/>
            <person name="Sikorski J."/>
            <person name="Goker M."/>
            <person name="Detter J.C."/>
            <person name="Bristow J."/>
            <person name="Eisen J.A."/>
            <person name="Markowitz V."/>
            <person name="Hugenholtz P."/>
            <person name="Kyrpides N.C."/>
            <person name="Klenk H.P."/>
            <person name="Woyke T."/>
        </authorList>
    </citation>
    <scope>NUCLEOTIDE SEQUENCE [LARGE SCALE GENOMIC DNA]</scope>
    <source>
        <strain evidence="2">DSM 14884 / JCM 11576 / T1</strain>
    </source>
</reference>
<gene>
    <name evidence="1" type="ordered locus">Marky_0995</name>
</gene>
<sequence>MKRALLVYDGGCGFCVRWARRWMRWDRARRLEIVAFQAPGVLERAGIGLSAAREAVWLVEEGRCYRGAAAVFRTLDLALGVPVFYAVYRLPGLGRVADGVYGWVAAHRHRFGGAGCGSHGLP</sequence>
<keyword evidence="2" id="KW-1185">Reference proteome</keyword>